<dbReference type="OrthoDB" id="5371740at2759"/>
<reference evidence="3 4" key="1">
    <citation type="submission" date="2015-06" db="EMBL/GenBank/DDBJ databases">
        <title>Draft genome of the ant-associated black yeast Phialophora attae CBS 131958.</title>
        <authorList>
            <person name="Moreno L.F."/>
            <person name="Stielow B.J."/>
            <person name="de Hoog S."/>
            <person name="Vicente V.A."/>
            <person name="Weiss V.A."/>
            <person name="de Vries M."/>
            <person name="Cruz L.M."/>
            <person name="Souza E.M."/>
        </authorList>
    </citation>
    <scope>NUCLEOTIDE SEQUENCE [LARGE SCALE GENOMIC DNA]</scope>
    <source>
        <strain evidence="3 4">CBS 131958</strain>
    </source>
</reference>
<organism evidence="3 4">
    <name type="scientific">Cyphellophora attinorum</name>
    <dbReference type="NCBI Taxonomy" id="1664694"/>
    <lineage>
        <taxon>Eukaryota</taxon>
        <taxon>Fungi</taxon>
        <taxon>Dikarya</taxon>
        <taxon>Ascomycota</taxon>
        <taxon>Pezizomycotina</taxon>
        <taxon>Eurotiomycetes</taxon>
        <taxon>Chaetothyriomycetidae</taxon>
        <taxon>Chaetothyriales</taxon>
        <taxon>Cyphellophoraceae</taxon>
        <taxon>Cyphellophora</taxon>
    </lineage>
</organism>
<dbReference type="GO" id="GO:0016491">
    <property type="term" value="F:oxidoreductase activity"/>
    <property type="evidence" value="ECO:0007669"/>
    <property type="project" value="UniProtKB-KW"/>
</dbReference>
<name>A0A0N0NKQ1_9EURO</name>
<comment type="similarity">
    <text evidence="1">Belongs to the short-chain dehydrogenases/reductases (SDR) family.</text>
</comment>
<keyword evidence="4" id="KW-1185">Reference proteome</keyword>
<dbReference type="Proteomes" id="UP000038010">
    <property type="component" value="Unassembled WGS sequence"/>
</dbReference>
<evidence type="ECO:0000256" key="2">
    <source>
        <dbReference type="ARBA" id="ARBA00023002"/>
    </source>
</evidence>
<evidence type="ECO:0000313" key="3">
    <source>
        <dbReference type="EMBL" id="KPI38411.1"/>
    </source>
</evidence>
<dbReference type="Gene3D" id="3.40.50.720">
    <property type="entry name" value="NAD(P)-binding Rossmann-like Domain"/>
    <property type="match status" value="1"/>
</dbReference>
<dbReference type="VEuPathDB" id="FungiDB:AB675_12021"/>
<sequence length="293" mass="30720">MPPTGPVDLKKEVNFASLKDRNVLITGGVSGLGKTMVKMFARHGANIVVGDVQDNLGAALEKELGGDAKIKYVHVDVTSFESQVAMLRQALEFFPRNEVDIFVPCAGVLGAPTNVAPADPSELANLKSPPADMNGRIISVNLTGVFNGVMLVARYGFGLHKNPKPEPTKSVVLIASLAGYCGAEAPSNTRQPSMALNAVAPFYVETPMTEQAVPVLKQLGIPIASTEHVTEAVARLSTDENAYGRSIFVMPEGLSDGGDDAAGGEGGQSFSTKAFGEHWAVLVNGPMSDSIVA</sequence>
<dbReference type="PANTHER" id="PTHR43180">
    <property type="entry name" value="3-OXOACYL-(ACYL-CARRIER-PROTEIN) REDUCTASE (AFU_ORTHOLOGUE AFUA_6G11210)"/>
    <property type="match status" value="1"/>
</dbReference>
<dbReference type="STRING" id="1664694.A0A0N0NKQ1"/>
<dbReference type="GeneID" id="28732799"/>
<gene>
    <name evidence="3" type="ORF">AB675_12021</name>
</gene>
<dbReference type="SUPFAM" id="SSF51735">
    <property type="entry name" value="NAD(P)-binding Rossmann-fold domains"/>
    <property type="match status" value="1"/>
</dbReference>
<keyword evidence="2" id="KW-0560">Oxidoreductase</keyword>
<dbReference type="PANTHER" id="PTHR43180:SF33">
    <property type="entry name" value="15-HYDROXYPROSTAGLANDIN DEHYDROGENASE [NAD(+)]-LIKE"/>
    <property type="match status" value="1"/>
</dbReference>
<proteinExistence type="inferred from homology"/>
<dbReference type="Pfam" id="PF00106">
    <property type="entry name" value="adh_short"/>
    <property type="match status" value="1"/>
</dbReference>
<dbReference type="InterPro" id="IPR002347">
    <property type="entry name" value="SDR_fam"/>
</dbReference>
<evidence type="ECO:0000313" key="4">
    <source>
        <dbReference type="Proteomes" id="UP000038010"/>
    </source>
</evidence>
<dbReference type="RefSeq" id="XP_017998374.1">
    <property type="nucleotide sequence ID" value="XM_018140918.1"/>
</dbReference>
<dbReference type="PRINTS" id="PR00081">
    <property type="entry name" value="GDHRDH"/>
</dbReference>
<evidence type="ECO:0000256" key="1">
    <source>
        <dbReference type="ARBA" id="ARBA00006484"/>
    </source>
</evidence>
<dbReference type="AlphaFoldDB" id="A0A0N0NKQ1"/>
<dbReference type="EMBL" id="LFJN01000019">
    <property type="protein sequence ID" value="KPI38411.1"/>
    <property type="molecule type" value="Genomic_DNA"/>
</dbReference>
<protein>
    <submittedName>
        <fullName evidence="3">5'-hydroxyaverantin dehydrogenase</fullName>
    </submittedName>
</protein>
<dbReference type="InterPro" id="IPR036291">
    <property type="entry name" value="NAD(P)-bd_dom_sf"/>
</dbReference>
<comment type="caution">
    <text evidence="3">The sequence shown here is derived from an EMBL/GenBank/DDBJ whole genome shotgun (WGS) entry which is preliminary data.</text>
</comment>
<accession>A0A0N0NKQ1</accession>